<keyword evidence="1" id="KW-0812">Transmembrane</keyword>
<feature type="transmembrane region" description="Helical" evidence="1">
    <location>
        <begin position="27"/>
        <end position="49"/>
    </location>
</feature>
<comment type="caution">
    <text evidence="2">The sequence shown here is derived from an EMBL/GenBank/DDBJ whole genome shotgun (WGS) entry which is preliminary data.</text>
</comment>
<dbReference type="EMBL" id="JBHUHD010000001">
    <property type="protein sequence ID" value="MFD2140529.1"/>
    <property type="molecule type" value="Genomic_DNA"/>
</dbReference>
<accession>A0ABW4YWL2</accession>
<evidence type="ECO:0000313" key="3">
    <source>
        <dbReference type="Proteomes" id="UP001597299"/>
    </source>
</evidence>
<evidence type="ECO:0000313" key="2">
    <source>
        <dbReference type="EMBL" id="MFD2140529.1"/>
    </source>
</evidence>
<protein>
    <submittedName>
        <fullName evidence="2">Uncharacterized protein</fullName>
    </submittedName>
</protein>
<keyword evidence="1" id="KW-0472">Membrane</keyword>
<reference evidence="3" key="1">
    <citation type="journal article" date="2019" name="Int. J. Syst. Evol. Microbiol.">
        <title>The Global Catalogue of Microorganisms (GCM) 10K type strain sequencing project: providing services to taxonomists for standard genome sequencing and annotation.</title>
        <authorList>
            <consortium name="The Broad Institute Genomics Platform"/>
            <consortium name="The Broad Institute Genome Sequencing Center for Infectious Disease"/>
            <person name="Wu L."/>
            <person name="Ma J."/>
        </authorList>
    </citation>
    <scope>NUCLEOTIDE SEQUENCE [LARGE SCALE GENOMIC DNA]</scope>
    <source>
        <strain evidence="3">CCM 7435</strain>
    </source>
</reference>
<sequence length="113" mass="12013">MTQAELIAALPAGRLPPDLMQAHAADFLLLFGAGLLLVALLSGLAMPFLERKPSRRARIRATRGLPPQERSLAIAHILGYLPEALRATAYGAAAPLDAAAIEKVALAARRARR</sequence>
<keyword evidence="1" id="KW-1133">Transmembrane helix</keyword>
<evidence type="ECO:0000256" key="1">
    <source>
        <dbReference type="SAM" id="Phobius"/>
    </source>
</evidence>
<name>A0ABW4YWL2_9HYPH</name>
<proteinExistence type="predicted"/>
<keyword evidence="3" id="KW-1185">Reference proteome</keyword>
<organism evidence="2 3">
    <name type="scientific">Ancylobacter oerskovii</name>
    <dbReference type="NCBI Taxonomy" id="459519"/>
    <lineage>
        <taxon>Bacteria</taxon>
        <taxon>Pseudomonadati</taxon>
        <taxon>Pseudomonadota</taxon>
        <taxon>Alphaproteobacteria</taxon>
        <taxon>Hyphomicrobiales</taxon>
        <taxon>Xanthobacteraceae</taxon>
        <taxon>Ancylobacter</taxon>
    </lineage>
</organism>
<dbReference type="Proteomes" id="UP001597299">
    <property type="component" value="Unassembled WGS sequence"/>
</dbReference>
<dbReference type="RefSeq" id="WP_213352903.1">
    <property type="nucleotide sequence ID" value="NZ_JAHBGB010000031.1"/>
</dbReference>
<gene>
    <name evidence="2" type="ORF">ACFSNC_08970</name>
</gene>